<feature type="region of interest" description="Disordered" evidence="1">
    <location>
        <begin position="1"/>
        <end position="25"/>
    </location>
</feature>
<organism evidence="2 3">
    <name type="scientific">Methylobacterium pseudosasicola</name>
    <dbReference type="NCBI Taxonomy" id="582667"/>
    <lineage>
        <taxon>Bacteria</taxon>
        <taxon>Pseudomonadati</taxon>
        <taxon>Pseudomonadota</taxon>
        <taxon>Alphaproteobacteria</taxon>
        <taxon>Hyphomicrobiales</taxon>
        <taxon>Methylobacteriaceae</taxon>
        <taxon>Methylobacterium</taxon>
    </lineage>
</organism>
<dbReference type="Proteomes" id="UP000199048">
    <property type="component" value="Unassembled WGS sequence"/>
</dbReference>
<keyword evidence="3" id="KW-1185">Reference proteome</keyword>
<reference evidence="3" key="1">
    <citation type="submission" date="2016-10" db="EMBL/GenBank/DDBJ databases">
        <authorList>
            <person name="Varghese N."/>
            <person name="Submissions S."/>
        </authorList>
    </citation>
    <scope>NUCLEOTIDE SEQUENCE [LARGE SCALE GENOMIC DNA]</scope>
    <source>
        <strain evidence="3">BL36</strain>
    </source>
</reference>
<gene>
    <name evidence="2" type="ORF">SAMN05192568_10784</name>
</gene>
<dbReference type="AlphaFoldDB" id="A0A1I4UUZ3"/>
<protein>
    <submittedName>
        <fullName evidence="2">Uncharacterized protein</fullName>
    </submittedName>
</protein>
<proteinExistence type="predicted"/>
<evidence type="ECO:0000256" key="1">
    <source>
        <dbReference type="SAM" id="MobiDB-lite"/>
    </source>
</evidence>
<evidence type="ECO:0000313" key="3">
    <source>
        <dbReference type="Proteomes" id="UP000199048"/>
    </source>
</evidence>
<evidence type="ECO:0000313" key="2">
    <source>
        <dbReference type="EMBL" id="SFM92600.1"/>
    </source>
</evidence>
<dbReference type="EMBL" id="FOTK01000078">
    <property type="protein sequence ID" value="SFM92600.1"/>
    <property type="molecule type" value="Genomic_DNA"/>
</dbReference>
<accession>A0A1I4UUZ3</accession>
<sequence length="42" mass="4448">MSSDRGPMIYRRGGGGHALNGQNQSCEGTDRGIYLGYARSGT</sequence>
<name>A0A1I4UUZ3_9HYPH</name>